<evidence type="ECO:0000313" key="3">
    <source>
        <dbReference type="Proteomes" id="UP000727407"/>
    </source>
</evidence>
<evidence type="ECO:0000313" key="2">
    <source>
        <dbReference type="EMBL" id="KAF5888792.1"/>
    </source>
</evidence>
<name>A0A8J4TWZ5_CLAMG</name>
<feature type="region of interest" description="Disordered" evidence="1">
    <location>
        <begin position="16"/>
        <end position="50"/>
    </location>
</feature>
<protein>
    <submittedName>
        <fullName evidence="2">Uroporphyrinogen decarboxylase</fullName>
    </submittedName>
</protein>
<proteinExistence type="predicted"/>
<dbReference type="Proteomes" id="UP000727407">
    <property type="component" value="Unassembled WGS sequence"/>
</dbReference>
<dbReference type="AlphaFoldDB" id="A0A8J4TWZ5"/>
<organism evidence="2 3">
    <name type="scientific">Clarias magur</name>
    <name type="common">Asian catfish</name>
    <name type="synonym">Macropteronotus magur</name>
    <dbReference type="NCBI Taxonomy" id="1594786"/>
    <lineage>
        <taxon>Eukaryota</taxon>
        <taxon>Metazoa</taxon>
        <taxon>Chordata</taxon>
        <taxon>Craniata</taxon>
        <taxon>Vertebrata</taxon>
        <taxon>Euteleostomi</taxon>
        <taxon>Actinopterygii</taxon>
        <taxon>Neopterygii</taxon>
        <taxon>Teleostei</taxon>
        <taxon>Ostariophysi</taxon>
        <taxon>Siluriformes</taxon>
        <taxon>Clariidae</taxon>
        <taxon>Clarias</taxon>
    </lineage>
</organism>
<evidence type="ECO:0000256" key="1">
    <source>
        <dbReference type="SAM" id="MobiDB-lite"/>
    </source>
</evidence>
<sequence length="116" mass="12694">MVRRVEMQDGRFDRNSVLTASFEPRPTGVGVALPRAHSGPEEEQAGQLTTGLPWNIWKEADRRRGSACARSVSSGLYDDPDASVDLFERSTGACSRPECWPTCSHVLTGDNNSQLS</sequence>
<keyword evidence="3" id="KW-1185">Reference proteome</keyword>
<dbReference type="EMBL" id="QNUK01000919">
    <property type="protein sequence ID" value="KAF5888792.1"/>
    <property type="molecule type" value="Genomic_DNA"/>
</dbReference>
<accession>A0A8J4TWZ5</accession>
<comment type="caution">
    <text evidence="2">The sequence shown here is derived from an EMBL/GenBank/DDBJ whole genome shotgun (WGS) entry which is preliminary data.</text>
</comment>
<gene>
    <name evidence="2" type="ORF">DAT39_021497</name>
</gene>
<reference evidence="2" key="1">
    <citation type="submission" date="2020-07" db="EMBL/GenBank/DDBJ databases">
        <title>Clarias magur genome sequencing, assembly and annotation.</title>
        <authorList>
            <person name="Kushwaha B."/>
            <person name="Kumar R."/>
            <person name="Das P."/>
            <person name="Joshi C.G."/>
            <person name="Kumar D."/>
            <person name="Nagpure N.S."/>
            <person name="Pandey M."/>
            <person name="Agarwal S."/>
            <person name="Srivastava S."/>
            <person name="Singh M."/>
            <person name="Sahoo L."/>
            <person name="Jayasankar P."/>
            <person name="Meher P.K."/>
            <person name="Koringa P.G."/>
            <person name="Iquebal M.A."/>
            <person name="Das S.P."/>
            <person name="Bit A."/>
            <person name="Patnaik S."/>
            <person name="Patel N."/>
            <person name="Shah T.M."/>
            <person name="Hinsu A."/>
            <person name="Jena J.K."/>
        </authorList>
    </citation>
    <scope>NUCLEOTIDE SEQUENCE</scope>
    <source>
        <strain evidence="2">CIFAMagur01</strain>
        <tissue evidence="2">Testis</tissue>
    </source>
</reference>